<dbReference type="InterPro" id="IPR045864">
    <property type="entry name" value="aa-tRNA-synth_II/BPL/LPL"/>
</dbReference>
<organism evidence="2 3">
    <name type="scientific">Heligmosomoides polygyrus</name>
    <name type="common">Parasitic roundworm</name>
    <dbReference type="NCBI Taxonomy" id="6339"/>
    <lineage>
        <taxon>Eukaryota</taxon>
        <taxon>Metazoa</taxon>
        <taxon>Ecdysozoa</taxon>
        <taxon>Nematoda</taxon>
        <taxon>Chromadorea</taxon>
        <taxon>Rhabditida</taxon>
        <taxon>Rhabditina</taxon>
        <taxon>Rhabditomorpha</taxon>
        <taxon>Strongyloidea</taxon>
        <taxon>Heligmosomidae</taxon>
        <taxon>Heligmosomoides</taxon>
    </lineage>
</organism>
<reference evidence="3" key="1">
    <citation type="submission" date="2019-09" db="UniProtKB">
        <authorList>
            <consortium name="WormBaseParasite"/>
        </authorList>
    </citation>
    <scope>IDENTIFICATION</scope>
</reference>
<evidence type="ECO:0000313" key="2">
    <source>
        <dbReference type="Proteomes" id="UP000050761"/>
    </source>
</evidence>
<dbReference type="Gene3D" id="3.30.930.10">
    <property type="entry name" value="Bira Bifunctional Protein, Domain 2"/>
    <property type="match status" value="1"/>
</dbReference>
<dbReference type="SUPFAM" id="SSF55681">
    <property type="entry name" value="Class II aaRS and biotin synthetases"/>
    <property type="match status" value="1"/>
</dbReference>
<accession>A0A183FBE3</accession>
<proteinExistence type="predicted"/>
<dbReference type="PANTHER" id="PTHR11451:SF44">
    <property type="entry name" value="THREONINE--TRNA LIGASE, CHLOROPLASTIC_MITOCHONDRIAL 2"/>
    <property type="match status" value="1"/>
</dbReference>
<keyword evidence="2" id="KW-1185">Reference proteome</keyword>
<dbReference type="GO" id="GO:0006435">
    <property type="term" value="P:threonyl-tRNA aminoacylation"/>
    <property type="evidence" value="ECO:0007669"/>
    <property type="project" value="TreeGrafter"/>
</dbReference>
<sequence length="126" mass="14932">LSFFYEKVLKFELEVELYTRSHQRSIGNTSLWDMAEKVIRDEFWEKGGTFRLKEGAAPHYGPRFEIKARDRWGRYSLCGSIQIDFELPERFDLGYLRYVRIHSSSEAHEGNCSNYILLSEFHPSLM</sequence>
<dbReference type="GO" id="GO:0004829">
    <property type="term" value="F:threonine-tRNA ligase activity"/>
    <property type="evidence" value="ECO:0007669"/>
    <property type="project" value="TreeGrafter"/>
</dbReference>
<protein>
    <submittedName>
        <fullName evidence="3">MHD domain-containing protein</fullName>
    </submittedName>
</protein>
<keyword evidence="1" id="KW-0648">Protein biosynthesis</keyword>
<evidence type="ECO:0000256" key="1">
    <source>
        <dbReference type="ARBA" id="ARBA00022917"/>
    </source>
</evidence>
<dbReference type="Proteomes" id="UP000050761">
    <property type="component" value="Unassembled WGS sequence"/>
</dbReference>
<dbReference type="WBParaSite" id="HPBE_0000348501-mRNA-1">
    <property type="protein sequence ID" value="HPBE_0000348501-mRNA-1"/>
    <property type="gene ID" value="HPBE_0000348501"/>
</dbReference>
<dbReference type="PANTHER" id="PTHR11451">
    <property type="entry name" value="THREONINE-TRNA LIGASE"/>
    <property type="match status" value="1"/>
</dbReference>
<dbReference type="AlphaFoldDB" id="A0A183FBE3"/>
<evidence type="ECO:0000313" key="3">
    <source>
        <dbReference type="WBParaSite" id="HPBE_0000348501-mRNA-1"/>
    </source>
</evidence>
<name>A0A183FBE3_HELPZ</name>